<keyword evidence="2" id="KW-1185">Reference proteome</keyword>
<reference evidence="1 2" key="1">
    <citation type="submission" date="2012-05" db="EMBL/GenBank/DDBJ databases">
        <authorList>
            <person name="Weinstock G."/>
            <person name="Sodergren E."/>
            <person name="Lobos E.A."/>
            <person name="Fulton L."/>
            <person name="Fulton R."/>
            <person name="Courtney L."/>
            <person name="Fronick C."/>
            <person name="O'Laughlin M."/>
            <person name="Godfrey J."/>
            <person name="Wilson R.M."/>
            <person name="Miner T."/>
            <person name="Farmer C."/>
            <person name="Delehaunty K."/>
            <person name="Cordes M."/>
            <person name="Minx P."/>
            <person name="Tomlinson C."/>
            <person name="Chen J."/>
            <person name="Wollam A."/>
            <person name="Pepin K.H."/>
            <person name="Bhonagiri V."/>
            <person name="Zhang X."/>
            <person name="Suruliraj S."/>
            <person name="Warren W."/>
            <person name="Mitreva M."/>
            <person name="Mardis E.R."/>
            <person name="Wilson R.K."/>
        </authorList>
    </citation>
    <scope>NUCLEOTIDE SEQUENCE [LARGE SCALE GENOMIC DNA]</scope>
    <source>
        <strain evidence="1 2">KON</strain>
    </source>
</reference>
<dbReference type="RefSeq" id="WP_005383701.1">
    <property type="nucleotide sequence ID" value="NZ_KB291588.1"/>
</dbReference>
<evidence type="ECO:0008006" key="3">
    <source>
        <dbReference type="Google" id="ProtNLM"/>
    </source>
</evidence>
<name>A0ABN0IJW6_9FIRM</name>
<sequence>MSLEHGGKADKDGNKYEYEWVICQILQVIKRNIRSFIWEPIGPSSDGVDVSVIKEDYYDYHQCKASNAGKDSWTISDLKKNNIISRWIDKLSINDSNEVSLVSPLTFKGLADLSDKARNSNNCGKDFYDYQIVNAGKDTRKLFESICRELIGDLEKYTDDDYNRILSYLKRINIRQISDSTLHEMNISTIESLFLTDKDLVYKSLLTILLNENNYSHSIDSQIIGDWLNRNNLQLRNLRNDSQVIGKIKSLNDRFKANYPFSKNEFVERNCYNECYKVVNKNVFTIIHGSAGIGKSGLLFSLMQKCEANQQPYVAINLKDCSPDNSLDTWSHDKLDLPINLVDVIHQVYEYQSPIIILDQLDTMRWTSRNYHESYCICREIINTIMRINENRTSAPIRLVLVTRSYDLEYSEYIKDITDNELFSRFEVQNLSDDEIHFVIGDEYNQLNKRTKQLLKRFLNLKIWLDIKLKSNNSSRNFQTQSQLLDTWISQIKKSIVEKLDIKDTDINSCIRKFCEYCVTNQVFSVPCIVLEDYSTILNQLESEGLIINDRYSYSYIHQSVFDYFIAKDMLKQLLMGNSLEEIIGSKFEQTPWRRYQVQMMLDQLYNSQEAIKFLEVGETLLRSENIRFYVKHVFFEIIGQIDEINEKIISYISNNFFDEEWGIYLQEAIRGNLILIERLIELKVFERFLLNQELMRKVIWLLGTVECNTSPICTKLINKFFKLFPESKSEFSNIFYKECSYDCDEFFLLRVEYYKEFFDSYSVMENLKSLIKNNDFRFFELLKISIVHDDIGEPYKDYSTLDVHISVGQLQKLIELIPLDINNLENRNWIANKQIFSYKRLLVEIIKSAIQNLCDIDESNIWIYIKQLWNVDNYVYKEIILFTFSIISTQYSEGILIYLVSDIKQNMFDYSSNNDNALIVVKNVIHKHTSTVKNETLSYFIDKVLKYISKSHFKYIHNERNGKVRFSYLNAYHSCWGAFQYNILNSIDTNRLNKKVKGIISVLNRKYPNGIEVGVKTKIVSGYVRASIPFKKLSMIDWKKLLTNKQIDINRTKRRYNQLSLIENNTSTISYALSHKIEEKTNEMVNLIISIGNDINIEYIECTLSRLTDEKVLSKLSDEELSLFISHICTNFLDVRGNLTKYLIQLIDKRINLYKYSYIRDFIEGLFRNNCLNNVRNPDIKKAQDLNSFIMEELNSSRGLFISLICHLIDTDYIIFESYKNKILSIMDFNSNFDKYLYLKFLISGYNKNKDVGKEIVNSLLLNCWLCNSEYNNFLPMSLYNDGYRTSIISIVKECYHSSDSELRRLADYCILELYMKDDAAVKSYMQNTDSLKTHSHLYNMMQMANIYWQYEVYIDRIKSWYIMMQDQKLDIFKGISQLFSKKLIVLGRDTEFVDTIFSGGVNRALLHQFIDFIKDNKYKISEIYNLFSKTVKFIIQHHDDNEFVCVSASLDELLAYVYELSCKERYLVGQQQCLDFWDDMYKYQMGNIREITDQMI</sequence>
<protein>
    <recommendedName>
        <fullName evidence="3">ATP-binding protein</fullName>
    </recommendedName>
</protein>
<organism evidence="1 2">
    <name type="scientific">Veillonella atypica KON</name>
    <dbReference type="NCBI Taxonomy" id="1128111"/>
    <lineage>
        <taxon>Bacteria</taxon>
        <taxon>Bacillati</taxon>
        <taxon>Bacillota</taxon>
        <taxon>Negativicutes</taxon>
        <taxon>Veillonellales</taxon>
        <taxon>Veillonellaceae</taxon>
        <taxon>Veillonella</taxon>
    </lineage>
</organism>
<dbReference type="EMBL" id="AMEX01000029">
    <property type="protein sequence ID" value="EKY18782.1"/>
    <property type="molecule type" value="Genomic_DNA"/>
</dbReference>
<dbReference type="Proteomes" id="UP000010412">
    <property type="component" value="Unassembled WGS sequence"/>
</dbReference>
<dbReference type="InterPro" id="IPR027417">
    <property type="entry name" value="P-loop_NTPase"/>
</dbReference>
<evidence type="ECO:0000313" key="1">
    <source>
        <dbReference type="EMBL" id="EKY18782.1"/>
    </source>
</evidence>
<evidence type="ECO:0000313" key="2">
    <source>
        <dbReference type="Proteomes" id="UP000010412"/>
    </source>
</evidence>
<proteinExistence type="predicted"/>
<accession>A0ABN0IJW6</accession>
<dbReference type="SUPFAM" id="SSF52540">
    <property type="entry name" value="P-loop containing nucleoside triphosphate hydrolases"/>
    <property type="match status" value="1"/>
</dbReference>
<comment type="caution">
    <text evidence="1">The sequence shown here is derived from an EMBL/GenBank/DDBJ whole genome shotgun (WGS) entry which is preliminary data.</text>
</comment>
<gene>
    <name evidence="1" type="ORF">HMPREF0870_01344</name>
</gene>